<dbReference type="AlphaFoldDB" id="A0A318JPN8"/>
<evidence type="ECO:0000313" key="2">
    <source>
        <dbReference type="EMBL" id="PXX57420.1"/>
    </source>
</evidence>
<sequence>MALGGEFPRQQGASVATTMMTEPEYEGAGHVPSGLSAAESVPSGSSAGKSLPSGTLRIVSCLRALEFA</sequence>
<comment type="caution">
    <text evidence="2">The sequence shown here is derived from an EMBL/GenBank/DDBJ whole genome shotgun (WGS) entry which is preliminary data.</text>
</comment>
<accession>A0A318JPN8</accession>
<proteinExistence type="predicted"/>
<dbReference type="EMBL" id="QJKF01000018">
    <property type="protein sequence ID" value="PXX57420.1"/>
    <property type="molecule type" value="Genomic_DNA"/>
</dbReference>
<dbReference type="Proteomes" id="UP000247569">
    <property type="component" value="Unassembled WGS sequence"/>
</dbReference>
<keyword evidence="3" id="KW-1185">Reference proteome</keyword>
<organism evidence="2 3">
    <name type="scientific">Nocardia tenerifensis</name>
    <dbReference type="NCBI Taxonomy" id="228006"/>
    <lineage>
        <taxon>Bacteria</taxon>
        <taxon>Bacillati</taxon>
        <taxon>Actinomycetota</taxon>
        <taxon>Actinomycetes</taxon>
        <taxon>Mycobacteriales</taxon>
        <taxon>Nocardiaceae</taxon>
        <taxon>Nocardia</taxon>
    </lineage>
</organism>
<feature type="compositionally biased region" description="Polar residues" evidence="1">
    <location>
        <begin position="11"/>
        <end position="20"/>
    </location>
</feature>
<evidence type="ECO:0000256" key="1">
    <source>
        <dbReference type="SAM" id="MobiDB-lite"/>
    </source>
</evidence>
<gene>
    <name evidence="2" type="ORF">DFR70_11875</name>
</gene>
<feature type="region of interest" description="Disordered" evidence="1">
    <location>
        <begin position="1"/>
        <end position="53"/>
    </location>
</feature>
<name>A0A318JPN8_9NOCA</name>
<reference evidence="2 3" key="1">
    <citation type="submission" date="2018-05" db="EMBL/GenBank/DDBJ databases">
        <title>Genomic Encyclopedia of Type Strains, Phase IV (KMG-IV): sequencing the most valuable type-strain genomes for metagenomic binning, comparative biology and taxonomic classification.</title>
        <authorList>
            <person name="Goeker M."/>
        </authorList>
    </citation>
    <scope>NUCLEOTIDE SEQUENCE [LARGE SCALE GENOMIC DNA]</scope>
    <source>
        <strain evidence="2 3">DSM 44704</strain>
    </source>
</reference>
<protein>
    <submittedName>
        <fullName evidence="2">Uncharacterized protein</fullName>
    </submittedName>
</protein>
<evidence type="ECO:0000313" key="3">
    <source>
        <dbReference type="Proteomes" id="UP000247569"/>
    </source>
</evidence>